<evidence type="ECO:0000256" key="2">
    <source>
        <dbReference type="SAM" id="MobiDB-lite"/>
    </source>
</evidence>
<accession>A0ABU7WN04</accession>
<sequence length="2201" mass="236031">MQEETAKAVGRAADEAGRAFERGFVPKVNAALEGMVTSSTEAGKRSEAALKAAATRAARAQAKALEWVSEKEGETTAALVRLAFTAADEKHKALLGLSARHKRVLSTMGLEEESAVKAMVKASQLGEARRQEAFKQTGAAYKAELKQRNTALRASLNEGLRDYKLVKTQELEAERSATLAYKAELTERLSALRTELAAASQAQEAASARQATLMAAAGARWRKSSQQIEHLGTQSAELAGLLSRNVITPLAVAGGMATKFGVQATDSFDKAANSLGGLGVSIQGTMRLLNNLQRFAIDSSFSLEDMNEFAPQYVRILTSHGTAPDAAAKQSEALIKAIANNAAHGGITDPEKLARAMQQVAYILDTDKLTLRNLKPFENATNMSMEQIATMLGYKDKKGPNVVRDPHQHWTRKYVSQTDKTHYSKDAKGKWVVDEHGAYIKNSRGGYTKDGGHYEWVKDNDGRYIQQGFKNGKPNYVLDKGKKGKEQTASAQLMADMTASSAPSGKTFIDKLIQTGDKVDTAAKRAQNATIRGRLQGMKESAQRDLMGLFAQRDKNGDFIVRRDPKTGMLTHVQTDLYKNLLKTLDGVKELWQVSFPGLKVASKAFVDGLNKVISIATNVAEFVEDHPALQGFLKTLVSFSVKALPLLIAFGVGAKILGKAMKLIGGAGQSAKSFGKAIGRAGKGVGKGALTVGRGIKHLEYGRRDDGSFLGGYRASRARSRDARENGWQWTNRARLGRDRARSRFGHSKVETLRGYGRAGIQWGTGGLVDFTDRDRRASARRRYRAERKRLRDRINGTPQTADNAVDLLQLARQQRENKRQWKEDRKTGRRRDYEAYRSARDSRPYVLDNRHEEEYNQRRRDRRARARRTASDHLPAVPMPRTEHLKLETQSAEQAIKRVDERLKALAEEMKRVNAVRLEHIQGQFDGSTASVSHSAVKAHEAVEHIKSLGVQALNNADLSQAQGRLAGVEGSSVEHSAKKAEDAVRKIRAQGMEPLNGTSLGQVQSELSGEVSSVKAAAEQAARKVGSVRSALTDLNNSASTGRAQRQFDGAEASLKSSVQDAKAAVTRLATAIRNLKDISFETIKRKFNGAGSLKTSVNDVKNAVGVPSAKSGLNPALNKINSVTYRSAESKLDGLKKKIEAVEKAAKSLASAVEKVNADTGGSGGGGGSKGGKGSSKGGGGSRRSQRSAPSMARGYVDTGVHASFGGGAIGPAAEGASAPGGVAAAPMAAPVSFMAAPAAFGTGARAGGGGSGRLSGLLGGFDELQRILDLSGLFATARASIGLGKASAGLGKMGGGLENWAASKAGWAGRRYRSVPDRLADWYATKLPDLLVRQTEGTPWTQLAGLGMGLVAPTVSSAFMSEVYHGHGNIVGRSGRMVDEIFSLDTIGEVFSNLIEMVKGVASGVKELLSLAGQFITDPMGVLGDLKDWAINLFTSSMDGWRNTWHDYMSILEDPSAFAAEVARQMMDGLRDALPNLDGLWDFSKGYADGGVVPGYAPGRDRVRAMLSPGEGVLRPEVVRMIGAGRVEALNEAARSGNFKLLAEQVQGLWQTVIQPTWVAMTEEVKTDLSPTTEKYRDLSVASWTTIGRAVQAAWQSAVSPSMTAWSTRIRGELTPAEQTFLSAHLLVWSQAASSVDRSKALSLASFGALRQGVSGLRDHMQSAGAAIESSWRSSMSYVDSSTRSTISGPYNHGVVSMTGAMAGLAGASAPLKPLHFALGGVVDGYAPGRDVVPAVLSPGEGVLRPEVVRALGANTIHEWNRAARQGGNLFARGGIVKPLGWKGESGAQWVSVHKNDPYAGYAEALREGWSQNIATMTKAVRDAFAAMGGINVGVVDHFKGSVLEWGKYLDDHVGGASAAVKQAQQELGYTEIGPNKVKYNSFNGEEWCADFISWVVDKAGANDSYWNSPKGTPEHRWPSVATWNEAAAGSLISASQARPGDIVTYRNGGHIGMVESLANGVLHTIEGNVGPTVRRLTRGLGDPDHVFRARGSNVTGASFSGWPGAYASGVEIPIAGGLDGGTPARNKAVAKQLLNQMGWGDQWGALDAMWTRESGWNHLARNPSSGAYGIVQALPPDKMASAGADWLTNPTTQIRWGLGYIKDRYGDPARAWEFWKRNHWYAKGTRSASPGLALVGERGPELVEMRGGERVHTASETAALLGRRPVTVNVYAAPDVPTEDTILRALERAHIMHGL</sequence>
<evidence type="ECO:0000256" key="1">
    <source>
        <dbReference type="SAM" id="Coils"/>
    </source>
</evidence>
<dbReference type="SUPFAM" id="SSF53955">
    <property type="entry name" value="Lysozyme-like"/>
    <property type="match status" value="1"/>
</dbReference>
<keyword evidence="1" id="KW-0175">Coiled coil</keyword>
<feature type="region of interest" description="Disordered" evidence="2">
    <location>
        <begin position="1161"/>
        <end position="1197"/>
    </location>
</feature>
<feature type="compositionally biased region" description="Gly residues" evidence="2">
    <location>
        <begin position="1165"/>
        <end position="1186"/>
    </location>
</feature>
<organism evidence="4 5">
    <name type="scientific">Streptomyces chrestomyceticus</name>
    <dbReference type="NCBI Taxonomy" id="68185"/>
    <lineage>
        <taxon>Bacteria</taxon>
        <taxon>Bacillati</taxon>
        <taxon>Actinomycetota</taxon>
        <taxon>Actinomycetes</taxon>
        <taxon>Kitasatosporales</taxon>
        <taxon>Streptomycetaceae</taxon>
        <taxon>Streptomyces</taxon>
    </lineage>
</organism>
<comment type="caution">
    <text evidence="4">The sequence shown here is derived from an EMBL/GenBank/DDBJ whole genome shotgun (WGS) entry which is preliminary data.</text>
</comment>
<evidence type="ECO:0000259" key="3">
    <source>
        <dbReference type="Pfam" id="PF05257"/>
    </source>
</evidence>
<proteinExistence type="predicted"/>
<evidence type="ECO:0000313" key="5">
    <source>
        <dbReference type="Proteomes" id="UP001348265"/>
    </source>
</evidence>
<name>A0ABU7WN04_9ACTN</name>
<dbReference type="Pfam" id="PF05257">
    <property type="entry name" value="CHAP"/>
    <property type="match status" value="1"/>
</dbReference>
<gene>
    <name evidence="4" type="ORF">RB636_04285</name>
</gene>
<feature type="coiled-coil region" evidence="1">
    <location>
        <begin position="891"/>
        <end position="918"/>
    </location>
</feature>
<feature type="compositionally biased region" description="Basic residues" evidence="2">
    <location>
        <begin position="861"/>
        <end position="870"/>
    </location>
</feature>
<feature type="region of interest" description="Disordered" evidence="2">
    <location>
        <begin position="816"/>
        <end position="878"/>
    </location>
</feature>
<dbReference type="Proteomes" id="UP001348265">
    <property type="component" value="Unassembled WGS sequence"/>
</dbReference>
<dbReference type="EMBL" id="JAVFKM010000002">
    <property type="protein sequence ID" value="MEF3112419.1"/>
    <property type="molecule type" value="Genomic_DNA"/>
</dbReference>
<feature type="compositionally biased region" description="Basic and acidic residues" evidence="2">
    <location>
        <begin position="816"/>
        <end position="860"/>
    </location>
</feature>
<feature type="domain" description="Peptidase C51" evidence="3">
    <location>
        <begin position="1888"/>
        <end position="1974"/>
    </location>
</feature>
<keyword evidence="5" id="KW-1185">Reference proteome</keyword>
<dbReference type="InterPro" id="IPR007921">
    <property type="entry name" value="CHAP_dom"/>
</dbReference>
<evidence type="ECO:0000313" key="4">
    <source>
        <dbReference type="EMBL" id="MEF3112419.1"/>
    </source>
</evidence>
<dbReference type="RefSeq" id="WP_331785416.1">
    <property type="nucleotide sequence ID" value="NZ_JAVFKM010000002.1"/>
</dbReference>
<dbReference type="InterPro" id="IPR023346">
    <property type="entry name" value="Lysozyme-like_dom_sf"/>
</dbReference>
<reference evidence="4 5" key="1">
    <citation type="submission" date="2023-08" db="EMBL/GenBank/DDBJ databases">
        <authorList>
            <person name="Sharma P."/>
            <person name="Verma V."/>
            <person name="Mohan M.K."/>
            <person name="Dubey A.K."/>
        </authorList>
    </citation>
    <scope>NUCLEOTIDE SEQUENCE [LARGE SCALE GENOMIC DNA]</scope>
    <source>
        <strain evidence="4 5">ADP4</strain>
    </source>
</reference>
<protein>
    <submittedName>
        <fullName evidence="4">CHAP domain-containing protein</fullName>
    </submittedName>
</protein>